<dbReference type="KEGG" id="cjap:GWK36_09100"/>
<evidence type="ECO:0000313" key="2">
    <source>
        <dbReference type="Proteomes" id="UP000502699"/>
    </source>
</evidence>
<proteinExistence type="predicted"/>
<dbReference type="EMBL" id="CP048029">
    <property type="protein sequence ID" value="QIK38117.1"/>
    <property type="molecule type" value="Genomic_DNA"/>
</dbReference>
<dbReference type="AlphaFoldDB" id="A0A6G7VE97"/>
<dbReference type="RefSeq" id="WP_166270881.1">
    <property type="nucleotide sequence ID" value="NZ_CP048029.1"/>
</dbReference>
<reference evidence="2" key="1">
    <citation type="submission" date="2020-01" db="EMBL/GenBank/DDBJ databases">
        <title>Caldichromatium gen. nov., sp. nov., a thermophilic purple sulfur bacterium member of the family Chromatiaceae isolated from Nakabusa hot spring, Japan.</title>
        <authorList>
            <person name="Saini M.K."/>
            <person name="Hanada S."/>
            <person name="Tank M."/>
        </authorList>
    </citation>
    <scope>NUCLEOTIDE SEQUENCE [LARGE SCALE GENOMIC DNA]</scope>
    <source>
        <strain evidence="2">No.7</strain>
    </source>
</reference>
<protein>
    <submittedName>
        <fullName evidence="1">Uncharacterized protein</fullName>
    </submittedName>
</protein>
<sequence length="118" mass="13108">MQGRPLIQTAIPKRRYRIGGYVATLLGEIESKDGRRYRYLLAFVPEGASEPVLYVCSESSPSAERATGAYRLSLISESLNEFLDCNDRWGEIEPFAEQGLRLGCQVLGLPEGAISRLL</sequence>
<accession>A0A6G7VE97</accession>
<organism evidence="1 2">
    <name type="scientific">Caldichromatium japonicum</name>
    <dbReference type="NCBI Taxonomy" id="2699430"/>
    <lineage>
        <taxon>Bacteria</taxon>
        <taxon>Pseudomonadati</taxon>
        <taxon>Pseudomonadota</taxon>
        <taxon>Gammaproteobacteria</taxon>
        <taxon>Chromatiales</taxon>
        <taxon>Chromatiaceae</taxon>
        <taxon>Caldichromatium</taxon>
    </lineage>
</organism>
<dbReference type="Proteomes" id="UP000502699">
    <property type="component" value="Chromosome"/>
</dbReference>
<evidence type="ECO:0000313" key="1">
    <source>
        <dbReference type="EMBL" id="QIK38117.1"/>
    </source>
</evidence>
<name>A0A6G7VE97_9GAMM</name>
<keyword evidence="2" id="KW-1185">Reference proteome</keyword>
<gene>
    <name evidence="1" type="ORF">GWK36_09100</name>
</gene>